<dbReference type="Gene3D" id="1.10.1760.20">
    <property type="match status" value="1"/>
</dbReference>
<feature type="transmembrane region" description="Helical" evidence="3">
    <location>
        <begin position="122"/>
        <end position="139"/>
    </location>
</feature>
<evidence type="ECO:0000256" key="2">
    <source>
        <dbReference type="ARBA" id="ARBA00022989"/>
    </source>
</evidence>
<dbReference type="OrthoDB" id="5198189at2"/>
<dbReference type="PANTHER" id="PTHR37815:SF3">
    <property type="entry name" value="UPF0397 PROTEIN SPR0429"/>
    <property type="match status" value="1"/>
</dbReference>
<feature type="transmembrane region" description="Helical" evidence="3">
    <location>
        <begin position="172"/>
        <end position="190"/>
    </location>
</feature>
<name>A0A1T5J2Y4_9FIRM</name>
<dbReference type="RefSeq" id="WP_079489643.1">
    <property type="nucleotide sequence ID" value="NZ_FUZT01000002.1"/>
</dbReference>
<proteinExistence type="predicted"/>
<dbReference type="Pfam" id="PF07155">
    <property type="entry name" value="ECF-ribofla_trS"/>
    <property type="match status" value="1"/>
</dbReference>
<evidence type="ECO:0000256" key="3">
    <source>
        <dbReference type="SAM" id="Phobius"/>
    </source>
</evidence>
<gene>
    <name evidence="4" type="ORF">SAMN02194393_00874</name>
</gene>
<evidence type="ECO:0000256" key="1">
    <source>
        <dbReference type="ARBA" id="ARBA00022692"/>
    </source>
</evidence>
<accession>A0A1T5J2Y4</accession>
<organism evidence="4 5">
    <name type="scientific">Maledivibacter halophilus</name>
    <dbReference type="NCBI Taxonomy" id="36842"/>
    <lineage>
        <taxon>Bacteria</taxon>
        <taxon>Bacillati</taxon>
        <taxon>Bacillota</taxon>
        <taxon>Clostridia</taxon>
        <taxon>Peptostreptococcales</taxon>
        <taxon>Caminicellaceae</taxon>
        <taxon>Maledivibacter</taxon>
    </lineage>
</organism>
<dbReference type="GO" id="GO:0016020">
    <property type="term" value="C:membrane"/>
    <property type="evidence" value="ECO:0007669"/>
    <property type="project" value="InterPro"/>
</dbReference>
<reference evidence="4 5" key="1">
    <citation type="submission" date="2017-02" db="EMBL/GenBank/DDBJ databases">
        <authorList>
            <person name="Peterson S.W."/>
        </authorList>
    </citation>
    <scope>NUCLEOTIDE SEQUENCE [LARGE SCALE GENOMIC DNA]</scope>
    <source>
        <strain evidence="4 5">M1</strain>
    </source>
</reference>
<dbReference type="InterPro" id="IPR009825">
    <property type="entry name" value="ECF_substrate-spec-like"/>
</dbReference>
<protein>
    <submittedName>
        <fullName evidence="4">Energy-coupling factor transport system substrate-specific component</fullName>
    </submittedName>
</protein>
<feature type="transmembrane region" description="Helical" evidence="3">
    <location>
        <begin position="6"/>
        <end position="22"/>
    </location>
</feature>
<feature type="transmembrane region" description="Helical" evidence="3">
    <location>
        <begin position="97"/>
        <end position="116"/>
    </location>
</feature>
<dbReference type="STRING" id="36842.SAMN02194393_00874"/>
<keyword evidence="2 3" id="KW-1133">Transmembrane helix</keyword>
<dbReference type="Proteomes" id="UP000190285">
    <property type="component" value="Unassembled WGS sequence"/>
</dbReference>
<dbReference type="PANTHER" id="PTHR37815">
    <property type="entry name" value="UPF0397 PROTEIN BC_2624-RELATED"/>
    <property type="match status" value="1"/>
</dbReference>
<feature type="transmembrane region" description="Helical" evidence="3">
    <location>
        <begin position="59"/>
        <end position="85"/>
    </location>
</feature>
<evidence type="ECO:0000313" key="4">
    <source>
        <dbReference type="EMBL" id="SKC45736.1"/>
    </source>
</evidence>
<evidence type="ECO:0000313" key="5">
    <source>
        <dbReference type="Proteomes" id="UP000190285"/>
    </source>
</evidence>
<dbReference type="PIRSF" id="PIRSF037395">
    <property type="entry name" value="UCP037395_ABCper"/>
    <property type="match status" value="1"/>
</dbReference>
<keyword evidence="1 3" id="KW-0812">Transmembrane</keyword>
<dbReference type="AlphaFoldDB" id="A0A1T5J2Y4"/>
<keyword evidence="5" id="KW-1185">Reference proteome</keyword>
<dbReference type="EMBL" id="FUZT01000002">
    <property type="protein sequence ID" value="SKC45736.1"/>
    <property type="molecule type" value="Genomic_DNA"/>
</dbReference>
<sequence length="209" mass="23686">MNYGLISTIIILFLFILIFFLYQRKDISVKEISLVATLSALAGASRVPFAALANLQPTTFLVIISGYVFGPIFGFMVGAFSALISNSFLGHGPWTPWQMMAWGLAGLTAGILGKFMKKPSRLKLALFAFVWGFLFDYIMKLWHWLFLVYPLSLRSFLAMITTSFYFDLTHSIGNFGFTYILGKDFVNVLIRFKDRISYTQITTEGNNKF</sequence>
<dbReference type="InterPro" id="IPR017196">
    <property type="entry name" value="ECF_substrate-spec_UCP037395"/>
</dbReference>
<keyword evidence="3" id="KW-0472">Membrane</keyword>